<reference evidence="2 3" key="1">
    <citation type="submission" date="2019-08" db="EMBL/GenBank/DDBJ databases">
        <title>Actinomadura sp. nov. CYP1-5 isolated from mountain soil.</title>
        <authorList>
            <person name="Songsumanus A."/>
            <person name="Kuncharoen N."/>
            <person name="Kudo T."/>
            <person name="Yuki M."/>
            <person name="Igarashi Y."/>
            <person name="Tanasupawat S."/>
        </authorList>
    </citation>
    <scope>NUCLEOTIDE SEQUENCE [LARGE SCALE GENOMIC DNA]</scope>
    <source>
        <strain evidence="2 3">CYP1-5</strain>
    </source>
</reference>
<organism evidence="2 3">
    <name type="scientific">Actinomadura decatromicini</name>
    <dbReference type="NCBI Taxonomy" id="2604572"/>
    <lineage>
        <taxon>Bacteria</taxon>
        <taxon>Bacillati</taxon>
        <taxon>Actinomycetota</taxon>
        <taxon>Actinomycetes</taxon>
        <taxon>Streptosporangiales</taxon>
        <taxon>Thermomonosporaceae</taxon>
        <taxon>Actinomadura</taxon>
    </lineage>
</organism>
<keyword evidence="1" id="KW-0812">Transmembrane</keyword>
<sequence>MISVKIQLLNCLIAGAGVGLLFGWISRSYVLPLAIAECFGASIAYFQDARKVEKDGGGLPKNFSVAFGLSLLVLGVIGIALLAQTTS</sequence>
<evidence type="ECO:0000313" key="3">
    <source>
        <dbReference type="Proteomes" id="UP000323505"/>
    </source>
</evidence>
<evidence type="ECO:0000256" key="1">
    <source>
        <dbReference type="SAM" id="Phobius"/>
    </source>
</evidence>
<comment type="caution">
    <text evidence="2">The sequence shown here is derived from an EMBL/GenBank/DDBJ whole genome shotgun (WGS) entry which is preliminary data.</text>
</comment>
<feature type="transmembrane region" description="Helical" evidence="1">
    <location>
        <begin position="7"/>
        <end position="25"/>
    </location>
</feature>
<protein>
    <submittedName>
        <fullName evidence="2">Uncharacterized protein</fullName>
    </submittedName>
</protein>
<feature type="transmembrane region" description="Helical" evidence="1">
    <location>
        <begin position="63"/>
        <end position="83"/>
    </location>
</feature>
<evidence type="ECO:0000313" key="2">
    <source>
        <dbReference type="EMBL" id="TYK44112.1"/>
    </source>
</evidence>
<dbReference type="EMBL" id="VSRQ01000009">
    <property type="protein sequence ID" value="TYK44112.1"/>
    <property type="molecule type" value="Genomic_DNA"/>
</dbReference>
<keyword evidence="1" id="KW-0472">Membrane</keyword>
<keyword evidence="1" id="KW-1133">Transmembrane helix</keyword>
<name>A0A5D3F7J8_9ACTN</name>
<accession>A0A5D3F7J8</accession>
<dbReference type="Proteomes" id="UP000323505">
    <property type="component" value="Unassembled WGS sequence"/>
</dbReference>
<proteinExistence type="predicted"/>
<keyword evidence="3" id="KW-1185">Reference proteome</keyword>
<gene>
    <name evidence="2" type="ORF">FXF68_36000</name>
</gene>
<dbReference type="AlphaFoldDB" id="A0A5D3F7J8"/>